<organism evidence="1">
    <name type="scientific">marine sediment metagenome</name>
    <dbReference type="NCBI Taxonomy" id="412755"/>
    <lineage>
        <taxon>unclassified sequences</taxon>
        <taxon>metagenomes</taxon>
        <taxon>ecological metagenomes</taxon>
    </lineage>
</organism>
<reference evidence="1" key="1">
    <citation type="journal article" date="2015" name="Nature">
        <title>Complex archaea that bridge the gap between prokaryotes and eukaryotes.</title>
        <authorList>
            <person name="Spang A."/>
            <person name="Saw J.H."/>
            <person name="Jorgensen S.L."/>
            <person name="Zaremba-Niedzwiedzka K."/>
            <person name="Martijn J."/>
            <person name="Lind A.E."/>
            <person name="van Eijk R."/>
            <person name="Schleper C."/>
            <person name="Guy L."/>
            <person name="Ettema T.J."/>
        </authorList>
    </citation>
    <scope>NUCLEOTIDE SEQUENCE</scope>
</reference>
<dbReference type="AlphaFoldDB" id="A0A0F9LAW6"/>
<comment type="caution">
    <text evidence="1">The sequence shown here is derived from an EMBL/GenBank/DDBJ whole genome shotgun (WGS) entry which is preliminary data.</text>
</comment>
<name>A0A0F9LAW6_9ZZZZ</name>
<accession>A0A0F9LAW6</accession>
<gene>
    <name evidence="1" type="ORF">LCGC14_1533800</name>
</gene>
<protein>
    <submittedName>
        <fullName evidence="1">Uncharacterized protein</fullName>
    </submittedName>
</protein>
<feature type="non-terminal residue" evidence="1">
    <location>
        <position position="1"/>
    </location>
</feature>
<evidence type="ECO:0000313" key="1">
    <source>
        <dbReference type="EMBL" id="KKM61235.1"/>
    </source>
</evidence>
<sequence length="34" mass="3649">VNVGTAGKVYIDGPNEVIKVYDASNNLMVELGRL</sequence>
<proteinExistence type="predicted"/>
<dbReference type="EMBL" id="LAZR01011521">
    <property type="protein sequence ID" value="KKM61235.1"/>
    <property type="molecule type" value="Genomic_DNA"/>
</dbReference>